<dbReference type="SUPFAM" id="SSF63817">
    <property type="entry name" value="Sortase"/>
    <property type="match status" value="1"/>
</dbReference>
<proteinExistence type="predicted"/>
<dbReference type="EMBL" id="JANIID010000006">
    <property type="protein sequence ID" value="MCQ8770016.1"/>
    <property type="molecule type" value="Genomic_DNA"/>
</dbReference>
<sequence length="209" mass="21486">MPRTPRAPRTPCAPRTRRARLPVLARALAALLLPAVLASAVLTGCSSGTEASTAASGTPASAEEPARVSIPSIGVDSALLRLGKNGDGTVQVPPPEKGMTAGWYTGGATPGEPGAAVLIGHNDTRDGKAVFHDLGKVGKGTVVNVRRGDGKVLRFTVTGKETADKSAFPTQKVYGETKERVLRLITCAGSLDADGHPVQNLIVYAALTS</sequence>
<dbReference type="InterPro" id="IPR023365">
    <property type="entry name" value="Sortase_dom-sf"/>
</dbReference>
<dbReference type="NCBIfam" id="NF033748">
    <property type="entry name" value="class_F_sortase"/>
    <property type="match status" value="1"/>
</dbReference>
<protein>
    <submittedName>
        <fullName evidence="3">Class F sortase</fullName>
    </submittedName>
</protein>
<dbReference type="InterPro" id="IPR005754">
    <property type="entry name" value="Sortase"/>
</dbReference>
<dbReference type="RefSeq" id="WP_168095958.1">
    <property type="nucleotide sequence ID" value="NZ_JAATER010000526.1"/>
</dbReference>
<keyword evidence="1" id="KW-0378">Hydrolase</keyword>
<dbReference type="Pfam" id="PF04203">
    <property type="entry name" value="Sortase"/>
    <property type="match status" value="1"/>
</dbReference>
<evidence type="ECO:0000313" key="3">
    <source>
        <dbReference type="EMBL" id="MCQ8770016.1"/>
    </source>
</evidence>
<keyword evidence="4" id="KW-1185">Reference proteome</keyword>
<feature type="compositionally biased region" description="Low complexity" evidence="2">
    <location>
        <begin position="48"/>
        <end position="63"/>
    </location>
</feature>
<dbReference type="Proteomes" id="UP001142374">
    <property type="component" value="Unassembled WGS sequence"/>
</dbReference>
<dbReference type="Gene3D" id="2.40.260.10">
    <property type="entry name" value="Sortase"/>
    <property type="match status" value="1"/>
</dbReference>
<comment type="caution">
    <text evidence="3">The sequence shown here is derived from an EMBL/GenBank/DDBJ whole genome shotgun (WGS) entry which is preliminary data.</text>
</comment>
<evidence type="ECO:0000313" key="4">
    <source>
        <dbReference type="Proteomes" id="UP001142374"/>
    </source>
</evidence>
<dbReference type="CDD" id="cd05829">
    <property type="entry name" value="Sortase_F"/>
    <property type="match status" value="1"/>
</dbReference>
<feature type="region of interest" description="Disordered" evidence="2">
    <location>
        <begin position="48"/>
        <end position="67"/>
    </location>
</feature>
<accession>A0A9X2LF05</accession>
<name>A0A9X2LF05_9ACTN</name>
<evidence type="ECO:0000256" key="1">
    <source>
        <dbReference type="ARBA" id="ARBA00022801"/>
    </source>
</evidence>
<evidence type="ECO:0000256" key="2">
    <source>
        <dbReference type="SAM" id="MobiDB-lite"/>
    </source>
</evidence>
<gene>
    <name evidence="3" type="ORF">NQU55_09530</name>
</gene>
<dbReference type="AlphaFoldDB" id="A0A9X2LF05"/>
<organism evidence="3 4">
    <name type="scientific">Streptomyces telluris</name>
    <dbReference type="NCBI Taxonomy" id="2720021"/>
    <lineage>
        <taxon>Bacteria</taxon>
        <taxon>Bacillati</taxon>
        <taxon>Actinomycetota</taxon>
        <taxon>Actinomycetes</taxon>
        <taxon>Kitasatosporales</taxon>
        <taxon>Streptomycetaceae</taxon>
        <taxon>Streptomyces</taxon>
    </lineage>
</organism>
<reference evidence="3" key="1">
    <citation type="submission" date="2022-06" db="EMBL/GenBank/DDBJ databases">
        <title>WGS of actinobacteria.</title>
        <authorList>
            <person name="Thawai C."/>
        </authorList>
    </citation>
    <scope>NUCLEOTIDE SEQUENCE</scope>
    <source>
        <strain evidence="3">AA8</strain>
    </source>
</reference>
<dbReference type="InterPro" id="IPR042001">
    <property type="entry name" value="Sortase_F"/>
</dbReference>
<dbReference type="GO" id="GO:0016787">
    <property type="term" value="F:hydrolase activity"/>
    <property type="evidence" value="ECO:0007669"/>
    <property type="project" value="UniProtKB-KW"/>
</dbReference>